<organism evidence="3 4">
    <name type="scientific">Kitasatospora acidiphila</name>
    <dbReference type="NCBI Taxonomy" id="2567942"/>
    <lineage>
        <taxon>Bacteria</taxon>
        <taxon>Bacillati</taxon>
        <taxon>Actinomycetota</taxon>
        <taxon>Actinomycetes</taxon>
        <taxon>Kitasatosporales</taxon>
        <taxon>Streptomycetaceae</taxon>
        <taxon>Kitasatospora</taxon>
    </lineage>
</organism>
<dbReference type="SUPFAM" id="SSF51735">
    <property type="entry name" value="NAD(P)-binding Rossmann-fold domains"/>
    <property type="match status" value="1"/>
</dbReference>
<evidence type="ECO:0000313" key="4">
    <source>
        <dbReference type="Proteomes" id="UP000319103"/>
    </source>
</evidence>
<feature type="region of interest" description="Disordered" evidence="1">
    <location>
        <begin position="168"/>
        <end position="278"/>
    </location>
</feature>
<dbReference type="AlphaFoldDB" id="A0A540WDX3"/>
<gene>
    <name evidence="3" type="ORF">E6W39_08845</name>
</gene>
<dbReference type="OrthoDB" id="440986at2"/>
<sequence length="278" mass="29901">MRSVGAGGARRYHPSHDRGPRGDRAAARTATRPAHRTAGGGTGSVLVRRPLHRLRGNALAHRLILELIEHYQVPVVAIVPDLGRDHGPRIERIDGVTAVLEHTSVTQEALVAAGAATARGIALVDGDDQANIHAALSAQGMNREIRIVLRMFNQRLGEQIQSLLTIPQPSAGRCPHRGAVRLGHRGPGLRQRRAEPPELGAGRRPLPLRGLRLRPGRRCRAPVRGRRPDRPAEPRPAAAAARNPVRRPAVHRSGRSRRGHGGSGARAGRGGRRHSGSV</sequence>
<dbReference type="InterPro" id="IPR003148">
    <property type="entry name" value="RCK_N"/>
</dbReference>
<feature type="compositionally biased region" description="Basic and acidic residues" evidence="1">
    <location>
        <begin position="14"/>
        <end position="26"/>
    </location>
</feature>
<dbReference type="InterPro" id="IPR036291">
    <property type="entry name" value="NAD(P)-bd_dom_sf"/>
</dbReference>
<feature type="compositionally biased region" description="Basic residues" evidence="1">
    <location>
        <begin position="244"/>
        <end position="260"/>
    </location>
</feature>
<evidence type="ECO:0000256" key="1">
    <source>
        <dbReference type="SAM" id="MobiDB-lite"/>
    </source>
</evidence>
<feature type="compositionally biased region" description="Low complexity" evidence="1">
    <location>
        <begin position="197"/>
        <end position="210"/>
    </location>
</feature>
<evidence type="ECO:0000313" key="3">
    <source>
        <dbReference type="EMBL" id="TQF07221.1"/>
    </source>
</evidence>
<dbReference type="Pfam" id="PF02254">
    <property type="entry name" value="TrkA_N"/>
    <property type="match status" value="1"/>
</dbReference>
<dbReference type="EMBL" id="VIGB01000003">
    <property type="protein sequence ID" value="TQF07221.1"/>
    <property type="molecule type" value="Genomic_DNA"/>
</dbReference>
<name>A0A540WDX3_9ACTN</name>
<comment type="caution">
    <text evidence="3">The sequence shown here is derived from an EMBL/GenBank/DDBJ whole genome shotgun (WGS) entry which is preliminary data.</text>
</comment>
<feature type="compositionally biased region" description="Basic residues" evidence="1">
    <location>
        <begin position="174"/>
        <end position="184"/>
    </location>
</feature>
<dbReference type="Gene3D" id="3.40.50.720">
    <property type="entry name" value="NAD(P)-binding Rossmann-like Domain"/>
    <property type="match status" value="1"/>
</dbReference>
<feature type="domain" description="RCK N-terminal" evidence="2">
    <location>
        <begin position="61"/>
        <end position="158"/>
    </location>
</feature>
<dbReference type="Proteomes" id="UP000319103">
    <property type="component" value="Unassembled WGS sequence"/>
</dbReference>
<keyword evidence="4" id="KW-1185">Reference proteome</keyword>
<proteinExistence type="predicted"/>
<reference evidence="3 4" key="1">
    <citation type="submission" date="2019-06" db="EMBL/GenBank/DDBJ databases">
        <title>Description of Kitasatospora acidophila sp. nov. isolated from pine grove soil, and reclassification of Streptomyces novaecaesareae to Kitasatospora novaeceasareae comb. nov.</title>
        <authorList>
            <person name="Kim M.J."/>
        </authorList>
    </citation>
    <scope>NUCLEOTIDE SEQUENCE [LARGE SCALE GENOMIC DNA]</scope>
    <source>
        <strain evidence="3 4">MMS16-CNU292</strain>
    </source>
</reference>
<evidence type="ECO:0000259" key="2">
    <source>
        <dbReference type="Pfam" id="PF02254"/>
    </source>
</evidence>
<feature type="compositionally biased region" description="Basic residues" evidence="1">
    <location>
        <begin position="211"/>
        <end position="225"/>
    </location>
</feature>
<feature type="region of interest" description="Disordered" evidence="1">
    <location>
        <begin position="1"/>
        <end position="44"/>
    </location>
</feature>
<accession>A0A540WDX3</accession>
<dbReference type="GO" id="GO:0006813">
    <property type="term" value="P:potassium ion transport"/>
    <property type="evidence" value="ECO:0007669"/>
    <property type="project" value="InterPro"/>
</dbReference>
<protein>
    <recommendedName>
        <fullName evidence="2">RCK N-terminal domain-containing protein</fullName>
    </recommendedName>
</protein>
<feature type="compositionally biased region" description="Basic residues" evidence="1">
    <location>
        <begin position="269"/>
        <end position="278"/>
    </location>
</feature>